<dbReference type="Proteomes" id="UP000823775">
    <property type="component" value="Unassembled WGS sequence"/>
</dbReference>
<sequence length="67" mass="7556">LKSFVVLDPMLHLGSNLGSVHFHMRKNIISRELASSSLLLDPLRALHGPMPKKQWPPTVPWGPQQLH</sequence>
<reference evidence="1 2" key="1">
    <citation type="journal article" date="2021" name="BMC Genomics">
        <title>Datura genome reveals duplications of psychoactive alkaloid biosynthetic genes and high mutation rate following tissue culture.</title>
        <authorList>
            <person name="Rajewski A."/>
            <person name="Carter-House D."/>
            <person name="Stajich J."/>
            <person name="Litt A."/>
        </authorList>
    </citation>
    <scope>NUCLEOTIDE SEQUENCE [LARGE SCALE GENOMIC DNA]</scope>
    <source>
        <strain evidence="1">AR-01</strain>
    </source>
</reference>
<feature type="non-terminal residue" evidence="1">
    <location>
        <position position="1"/>
    </location>
</feature>
<gene>
    <name evidence="1" type="ORF">HAX54_029415</name>
</gene>
<accession>A0ABS8V879</accession>
<dbReference type="EMBL" id="JACEIK010003648">
    <property type="protein sequence ID" value="MCD9642556.1"/>
    <property type="molecule type" value="Genomic_DNA"/>
</dbReference>
<organism evidence="1 2">
    <name type="scientific">Datura stramonium</name>
    <name type="common">Jimsonweed</name>
    <name type="synonym">Common thornapple</name>
    <dbReference type="NCBI Taxonomy" id="4076"/>
    <lineage>
        <taxon>Eukaryota</taxon>
        <taxon>Viridiplantae</taxon>
        <taxon>Streptophyta</taxon>
        <taxon>Embryophyta</taxon>
        <taxon>Tracheophyta</taxon>
        <taxon>Spermatophyta</taxon>
        <taxon>Magnoliopsida</taxon>
        <taxon>eudicotyledons</taxon>
        <taxon>Gunneridae</taxon>
        <taxon>Pentapetalae</taxon>
        <taxon>asterids</taxon>
        <taxon>lamiids</taxon>
        <taxon>Solanales</taxon>
        <taxon>Solanaceae</taxon>
        <taxon>Solanoideae</taxon>
        <taxon>Datureae</taxon>
        <taxon>Datura</taxon>
    </lineage>
</organism>
<proteinExistence type="predicted"/>
<evidence type="ECO:0000313" key="2">
    <source>
        <dbReference type="Proteomes" id="UP000823775"/>
    </source>
</evidence>
<protein>
    <submittedName>
        <fullName evidence="1">Uncharacterized protein</fullName>
    </submittedName>
</protein>
<comment type="caution">
    <text evidence="1">The sequence shown here is derived from an EMBL/GenBank/DDBJ whole genome shotgun (WGS) entry which is preliminary data.</text>
</comment>
<keyword evidence="2" id="KW-1185">Reference proteome</keyword>
<evidence type="ECO:0000313" key="1">
    <source>
        <dbReference type="EMBL" id="MCD9642556.1"/>
    </source>
</evidence>
<name>A0ABS8V879_DATST</name>